<dbReference type="Proteomes" id="UP000095286">
    <property type="component" value="Unplaced"/>
</dbReference>
<sequence length="458" mass="51016">MNPSDLVKQNIKDHLLSNYTIDKNIHVIGFGKAAVPMVLAAEAMLFDDVMTSFALVPHNTHIPKVSNLKTKFIFGAKNNLPDDKSIEGTKIIMDNLLTIPKEHIIIFLISGGGSSLLEAPIPNVSIKELVHLILEITQCGADISQLNRVRQALSTVKGGQLIEKTKGPKISFILSDIVNDPVNLIASGPTFIDVDKNRKTRYFEAMSTLTELNLNVSISISTAMRNYAFEKYEFEEKSNVLEELKSSVKNIVIGNNKKALSTLKEELEHKIKCFIVTDELQNEASVIGRKMADIISSFSSSNKINLNFFNKTDYDVKDDKIALLFGGEWVMKMKRNNNTNIGLGGRNQHLILTALQWLILNSKSENLKDFLLISFNTDGNDGKSPENAAAAGAFINKEDVIHFQGVDGDLSDLEDKINSYDSYNFWSNYRNGAKHFITSKTNTNLMDILVLVLDKSKL</sequence>
<reference evidence="2" key="1">
    <citation type="submission" date="2016-11" db="UniProtKB">
        <authorList>
            <consortium name="WormBaseParasite"/>
        </authorList>
    </citation>
    <scope>IDENTIFICATION</scope>
    <source>
        <strain evidence="2">KR3021</strain>
    </source>
</reference>
<accession>A0AC35UH89</accession>
<dbReference type="WBParaSite" id="RSKR_0001132200.1">
    <property type="protein sequence ID" value="RSKR_0001132200.1"/>
    <property type="gene ID" value="RSKR_0001132200"/>
</dbReference>
<name>A0AC35UH89_9BILA</name>
<protein>
    <submittedName>
        <fullName evidence="2">DUF4147 domain-containing protein</fullName>
    </submittedName>
</protein>
<evidence type="ECO:0000313" key="2">
    <source>
        <dbReference type="WBParaSite" id="RSKR_0001132200.1"/>
    </source>
</evidence>
<evidence type="ECO:0000313" key="1">
    <source>
        <dbReference type="Proteomes" id="UP000095286"/>
    </source>
</evidence>
<proteinExistence type="predicted"/>
<organism evidence="1 2">
    <name type="scientific">Rhabditophanes sp. KR3021</name>
    <dbReference type="NCBI Taxonomy" id="114890"/>
    <lineage>
        <taxon>Eukaryota</taxon>
        <taxon>Metazoa</taxon>
        <taxon>Ecdysozoa</taxon>
        <taxon>Nematoda</taxon>
        <taxon>Chromadorea</taxon>
        <taxon>Rhabditida</taxon>
        <taxon>Tylenchina</taxon>
        <taxon>Panagrolaimomorpha</taxon>
        <taxon>Strongyloidoidea</taxon>
        <taxon>Alloionematidae</taxon>
        <taxon>Rhabditophanes</taxon>
    </lineage>
</organism>